<evidence type="ECO:0000313" key="1">
    <source>
        <dbReference type="EMBL" id="VFK02289.1"/>
    </source>
</evidence>
<reference evidence="1" key="1">
    <citation type="submission" date="2019-02" db="EMBL/GenBank/DDBJ databases">
        <authorList>
            <person name="Gruber-Vodicka R. H."/>
            <person name="Seah K. B. B."/>
        </authorList>
    </citation>
    <scope>NUCLEOTIDE SEQUENCE</scope>
    <source>
        <strain evidence="1">BECK_M7</strain>
    </source>
</reference>
<gene>
    <name evidence="1" type="ORF">BECKLFY1418B_GA0070995_13072</name>
</gene>
<name>A0A450VBX4_9GAMM</name>
<dbReference type="AlphaFoldDB" id="A0A450VBX4"/>
<protein>
    <submittedName>
        <fullName evidence="1">Uncharacterized protein</fullName>
    </submittedName>
</protein>
<accession>A0A450VBX4</accession>
<organism evidence="1">
    <name type="scientific">Candidatus Kentrum sp. LFY</name>
    <dbReference type="NCBI Taxonomy" id="2126342"/>
    <lineage>
        <taxon>Bacteria</taxon>
        <taxon>Pseudomonadati</taxon>
        <taxon>Pseudomonadota</taxon>
        <taxon>Gammaproteobacteria</taxon>
        <taxon>Candidatus Kentrum</taxon>
    </lineage>
</organism>
<proteinExistence type="predicted"/>
<sequence>MAEYLKGCEQDGLSVGRESYRPQGRTRSLKCWYSFEMANKRTSRVLIITEDNTEASVKGEDVKVRRSQQAVACRK</sequence>
<dbReference type="EMBL" id="CAADFF010000307">
    <property type="protein sequence ID" value="VFK02289.1"/>
    <property type="molecule type" value="Genomic_DNA"/>
</dbReference>